<keyword evidence="5 7" id="KW-1133">Transmembrane helix</keyword>
<keyword evidence="6 7" id="KW-0472">Membrane</keyword>
<evidence type="ECO:0000313" key="8">
    <source>
        <dbReference type="EMBL" id="BBD99731.1"/>
    </source>
</evidence>
<reference evidence="8 9" key="1">
    <citation type="submission" date="2018-05" db="EMBL/GenBank/DDBJ databases">
        <title>Complete Genome Sequence of the Nonylphenol-Degrading Bacterium Sphingobium amiense DSM 16289T.</title>
        <authorList>
            <person name="Ootsuka M."/>
            <person name="Nishizawa T."/>
            <person name="Ohta H."/>
        </authorList>
    </citation>
    <scope>NUCLEOTIDE SEQUENCE [LARGE SCALE GENOMIC DNA]</scope>
    <source>
        <strain evidence="8 9">DSM 16289</strain>
    </source>
</reference>
<comment type="similarity">
    <text evidence="2">Belongs to the polysaccharide synthase family.</text>
</comment>
<protein>
    <submittedName>
        <fullName evidence="8">Lipopolysaccharide biosynthesis protein</fullName>
    </submittedName>
</protein>
<feature type="transmembrane region" description="Helical" evidence="7">
    <location>
        <begin position="138"/>
        <end position="157"/>
    </location>
</feature>
<dbReference type="InterPro" id="IPR050833">
    <property type="entry name" value="Poly_Biosynth_Transport"/>
</dbReference>
<feature type="transmembrane region" description="Helical" evidence="7">
    <location>
        <begin position="163"/>
        <end position="181"/>
    </location>
</feature>
<comment type="subcellular location">
    <subcellularLocation>
        <location evidence="1">Cell membrane</location>
        <topology evidence="1">Multi-pass membrane protein</topology>
    </subcellularLocation>
</comment>
<dbReference type="KEGG" id="sami:SAMIE_1032320"/>
<accession>A0A494W652</accession>
<feature type="transmembrane region" description="Helical" evidence="7">
    <location>
        <begin position="68"/>
        <end position="91"/>
    </location>
</feature>
<dbReference type="EMBL" id="AP018664">
    <property type="protein sequence ID" value="BBD99731.1"/>
    <property type="molecule type" value="Genomic_DNA"/>
</dbReference>
<dbReference type="AlphaFoldDB" id="A0A494W652"/>
<dbReference type="PANTHER" id="PTHR30250:SF10">
    <property type="entry name" value="LIPOPOLYSACCHARIDE BIOSYNTHESIS PROTEIN WZXC"/>
    <property type="match status" value="1"/>
</dbReference>
<dbReference type="GO" id="GO:0005886">
    <property type="term" value="C:plasma membrane"/>
    <property type="evidence" value="ECO:0007669"/>
    <property type="project" value="UniProtKB-SubCell"/>
</dbReference>
<evidence type="ECO:0000256" key="6">
    <source>
        <dbReference type="ARBA" id="ARBA00023136"/>
    </source>
</evidence>
<feature type="transmembrane region" description="Helical" evidence="7">
    <location>
        <begin position="308"/>
        <end position="325"/>
    </location>
</feature>
<feature type="transmembrane region" description="Helical" evidence="7">
    <location>
        <begin position="365"/>
        <end position="389"/>
    </location>
</feature>
<evidence type="ECO:0000256" key="5">
    <source>
        <dbReference type="ARBA" id="ARBA00022989"/>
    </source>
</evidence>
<feature type="transmembrane region" description="Helical" evidence="7">
    <location>
        <begin position="401"/>
        <end position="421"/>
    </location>
</feature>
<feature type="transmembrane region" description="Helical" evidence="7">
    <location>
        <begin position="273"/>
        <end position="296"/>
    </location>
</feature>
<proteinExistence type="inferred from homology"/>
<evidence type="ECO:0000256" key="3">
    <source>
        <dbReference type="ARBA" id="ARBA00022475"/>
    </source>
</evidence>
<evidence type="ECO:0000313" key="9">
    <source>
        <dbReference type="Proteomes" id="UP000279959"/>
    </source>
</evidence>
<evidence type="ECO:0000256" key="2">
    <source>
        <dbReference type="ARBA" id="ARBA00007430"/>
    </source>
</evidence>
<keyword evidence="4 7" id="KW-0812">Transmembrane</keyword>
<keyword evidence="3" id="KW-1003">Cell membrane</keyword>
<feature type="transmembrane region" description="Helical" evidence="7">
    <location>
        <begin position="103"/>
        <end position="126"/>
    </location>
</feature>
<dbReference type="RefSeq" id="WP_066701098.1">
    <property type="nucleotide sequence ID" value="NZ_AP018664.1"/>
</dbReference>
<dbReference type="Pfam" id="PF13440">
    <property type="entry name" value="Polysacc_synt_3"/>
    <property type="match status" value="1"/>
</dbReference>
<organism evidence="8 9">
    <name type="scientific">Sphingobium amiense</name>
    <dbReference type="NCBI Taxonomy" id="135719"/>
    <lineage>
        <taxon>Bacteria</taxon>
        <taxon>Pseudomonadati</taxon>
        <taxon>Pseudomonadota</taxon>
        <taxon>Alphaproteobacteria</taxon>
        <taxon>Sphingomonadales</taxon>
        <taxon>Sphingomonadaceae</taxon>
        <taxon>Sphingobium</taxon>
    </lineage>
</organism>
<dbReference type="PANTHER" id="PTHR30250">
    <property type="entry name" value="PST FAMILY PREDICTED COLANIC ACID TRANSPORTER"/>
    <property type="match status" value="1"/>
</dbReference>
<name>A0A494W652_9SPHN</name>
<sequence length="507" mass="53119">MRLAVSGGAQALVQLVVLATLGRLLTPSDFGIVAAGALISDIAVNLSQLGLGPALVQRRDIDDRHIGTALTFSVFMGLAVTALLFFAAPWTAALLRAPESVHVMRWLSLSFFLSSIGVVANSIAMRDLSFGLLARRRFFAYLFGYGLCGIAAAAAGLGVWALVIAQLAQTALASLLVIAGVRHSWALRFHGGAFRDLAAFGAGLSLDKIGSAIAVRIDQFIISRNFDARALGLYTRSYNLMRFPAMMLGSIIDDVAFPGFSSMQGNLPAIRSGFLRGLAVLNLVLIPTAAALAVLAHEVVWVLLGPQWTGAAAILSILALSLPFRSTQRLSAATARAVGAPWAAAFCQYVYIAMVALGAGLGSHWGITGLAAGVGIAIFGQFVALTIVVMRRAGIAAGDVVHAHLSALPLALLAAGILAASRQFLLWGGLHPFPVLLIACAATGVVLLLAILLFPRMLLGHAGCWLFARLLQAAPGPLKRQPAVARFTQRLGSLSALQSDPDEGRNP</sequence>
<feature type="transmembrane region" description="Helical" evidence="7">
    <location>
        <begin position="337"/>
        <end position="359"/>
    </location>
</feature>
<gene>
    <name evidence="8" type="ORF">SAMIE_1032320</name>
</gene>
<evidence type="ECO:0000256" key="7">
    <source>
        <dbReference type="SAM" id="Phobius"/>
    </source>
</evidence>
<dbReference type="CDD" id="cd13127">
    <property type="entry name" value="MATE_tuaB_like"/>
    <property type="match status" value="1"/>
</dbReference>
<feature type="transmembrane region" description="Helical" evidence="7">
    <location>
        <begin position="433"/>
        <end position="454"/>
    </location>
</feature>
<dbReference type="Proteomes" id="UP000279959">
    <property type="component" value="Chromosome"/>
</dbReference>
<evidence type="ECO:0000256" key="4">
    <source>
        <dbReference type="ARBA" id="ARBA00022692"/>
    </source>
</evidence>
<evidence type="ECO:0000256" key="1">
    <source>
        <dbReference type="ARBA" id="ARBA00004651"/>
    </source>
</evidence>
<keyword evidence="9" id="KW-1185">Reference proteome</keyword>